<dbReference type="Proteomes" id="UP001060085">
    <property type="component" value="Linkage Group LG05"/>
</dbReference>
<organism evidence="1 2">
    <name type="scientific">Catharanthus roseus</name>
    <name type="common">Madagascar periwinkle</name>
    <name type="synonym">Vinca rosea</name>
    <dbReference type="NCBI Taxonomy" id="4058"/>
    <lineage>
        <taxon>Eukaryota</taxon>
        <taxon>Viridiplantae</taxon>
        <taxon>Streptophyta</taxon>
        <taxon>Embryophyta</taxon>
        <taxon>Tracheophyta</taxon>
        <taxon>Spermatophyta</taxon>
        <taxon>Magnoliopsida</taxon>
        <taxon>eudicotyledons</taxon>
        <taxon>Gunneridae</taxon>
        <taxon>Pentapetalae</taxon>
        <taxon>asterids</taxon>
        <taxon>lamiids</taxon>
        <taxon>Gentianales</taxon>
        <taxon>Apocynaceae</taxon>
        <taxon>Rauvolfioideae</taxon>
        <taxon>Vinceae</taxon>
        <taxon>Catharanthinae</taxon>
        <taxon>Catharanthus</taxon>
    </lineage>
</organism>
<evidence type="ECO:0000313" key="2">
    <source>
        <dbReference type="Proteomes" id="UP001060085"/>
    </source>
</evidence>
<accession>A0ACC0AXS9</accession>
<dbReference type="EMBL" id="CM044705">
    <property type="protein sequence ID" value="KAI5664934.1"/>
    <property type="molecule type" value="Genomic_DNA"/>
</dbReference>
<proteinExistence type="predicted"/>
<reference evidence="2" key="1">
    <citation type="journal article" date="2023" name="Nat. Plants">
        <title>Single-cell RNA sequencing provides a high-resolution roadmap for understanding the multicellular compartmentation of specialized metabolism.</title>
        <authorList>
            <person name="Sun S."/>
            <person name="Shen X."/>
            <person name="Li Y."/>
            <person name="Li Y."/>
            <person name="Wang S."/>
            <person name="Li R."/>
            <person name="Zhang H."/>
            <person name="Shen G."/>
            <person name="Guo B."/>
            <person name="Wei J."/>
            <person name="Xu J."/>
            <person name="St-Pierre B."/>
            <person name="Chen S."/>
            <person name="Sun C."/>
        </authorList>
    </citation>
    <scope>NUCLEOTIDE SEQUENCE [LARGE SCALE GENOMIC DNA]</scope>
</reference>
<sequence>MNRKRTDNLPLPWEGSGGERMYAPKVFPDDVKQQLSFVDASRHRRKNGTTGVPQIRASTVKKKNHRCHSSLYPFRLSLKTYQKDDRTTRIRSPEADAIHTVTRGLAGTDRRKRVPKGLTENRTQDCSMEWRGRQKVREQEGSGSSKQKRGLGQV</sequence>
<protein>
    <submittedName>
        <fullName evidence="1">Uncharacterized protein</fullName>
    </submittedName>
</protein>
<name>A0ACC0AXS9_CATRO</name>
<gene>
    <name evidence="1" type="ORF">M9H77_24257</name>
</gene>
<keyword evidence="2" id="KW-1185">Reference proteome</keyword>
<evidence type="ECO:0000313" key="1">
    <source>
        <dbReference type="EMBL" id="KAI5664934.1"/>
    </source>
</evidence>
<comment type="caution">
    <text evidence="1">The sequence shown here is derived from an EMBL/GenBank/DDBJ whole genome shotgun (WGS) entry which is preliminary data.</text>
</comment>